<dbReference type="AlphaFoldDB" id="A0A917IHA8"/>
<dbReference type="EMBL" id="BMJY01000009">
    <property type="protein sequence ID" value="GGH45826.1"/>
    <property type="molecule type" value="Genomic_DNA"/>
</dbReference>
<dbReference type="Proteomes" id="UP000657592">
    <property type="component" value="Unassembled WGS sequence"/>
</dbReference>
<dbReference type="SUPFAM" id="SSF159275">
    <property type="entry name" value="PA1994-like"/>
    <property type="match status" value="1"/>
</dbReference>
<evidence type="ECO:0008006" key="3">
    <source>
        <dbReference type="Google" id="ProtNLM"/>
    </source>
</evidence>
<gene>
    <name evidence="1" type="ORF">GCM10010921_21470</name>
</gene>
<evidence type="ECO:0000313" key="2">
    <source>
        <dbReference type="Proteomes" id="UP000657592"/>
    </source>
</evidence>
<proteinExistence type="predicted"/>
<accession>A0A917IHA8</accession>
<protein>
    <recommendedName>
        <fullName evidence="3">Glycolipid-binding domain-containing protein</fullName>
    </recommendedName>
</protein>
<dbReference type="Pfam" id="PF06475">
    <property type="entry name" value="Glycolipid_bind"/>
    <property type="match status" value="1"/>
</dbReference>
<reference evidence="1" key="1">
    <citation type="journal article" date="2014" name="Int. J. Syst. Evol. Microbiol.">
        <title>Complete genome sequence of Corynebacterium casei LMG S-19264T (=DSM 44701T), isolated from a smear-ripened cheese.</title>
        <authorList>
            <consortium name="US DOE Joint Genome Institute (JGI-PGF)"/>
            <person name="Walter F."/>
            <person name="Albersmeier A."/>
            <person name="Kalinowski J."/>
            <person name="Ruckert C."/>
        </authorList>
    </citation>
    <scope>NUCLEOTIDE SEQUENCE</scope>
    <source>
        <strain evidence="1">CGMCC 1.15794</strain>
    </source>
</reference>
<comment type="caution">
    <text evidence="1">The sequence shown here is derived from an EMBL/GenBank/DDBJ whole genome shotgun (WGS) entry which is preliminary data.</text>
</comment>
<sequence length="151" mass="16798">MHVRSVIHGADQECEYELRATTGWVFRALTARVDSQVLEVTRSDRGWAVDGEPRADLEEAVDVDISVSPLSNTLPIRRLGLALGESADIVTAYVTLPDLAVSADPQRYTRVGERAYLYQSRDSDFERTITVDDDGLVIDYPGLFEREDPPG</sequence>
<organism evidence="1 2">
    <name type="scientific">Microbacterium album</name>
    <dbReference type="NCBI Taxonomy" id="2053191"/>
    <lineage>
        <taxon>Bacteria</taxon>
        <taxon>Bacillati</taxon>
        <taxon>Actinomycetota</taxon>
        <taxon>Actinomycetes</taxon>
        <taxon>Micrococcales</taxon>
        <taxon>Microbacteriaceae</taxon>
        <taxon>Microbacterium</taxon>
    </lineage>
</organism>
<dbReference type="InterPro" id="IPR009467">
    <property type="entry name" value="Glycolipid-bd_prot_put"/>
</dbReference>
<reference evidence="1" key="2">
    <citation type="submission" date="2020-09" db="EMBL/GenBank/DDBJ databases">
        <authorList>
            <person name="Sun Q."/>
            <person name="Zhou Y."/>
        </authorList>
    </citation>
    <scope>NUCLEOTIDE SEQUENCE</scope>
    <source>
        <strain evidence="1">CGMCC 1.15794</strain>
    </source>
</reference>
<name>A0A917IHA8_9MICO</name>
<evidence type="ECO:0000313" key="1">
    <source>
        <dbReference type="EMBL" id="GGH45826.1"/>
    </source>
</evidence>
<keyword evidence="2" id="KW-1185">Reference proteome</keyword>